<keyword evidence="2" id="KW-1185">Reference proteome</keyword>
<evidence type="ECO:0008006" key="3">
    <source>
        <dbReference type="Google" id="ProtNLM"/>
    </source>
</evidence>
<dbReference type="SUPFAM" id="SSF52540">
    <property type="entry name" value="P-loop containing nucleoside triphosphate hydrolases"/>
    <property type="match status" value="1"/>
</dbReference>
<evidence type="ECO:0000313" key="2">
    <source>
        <dbReference type="Proteomes" id="UP001150904"/>
    </source>
</evidence>
<dbReference type="Pfam" id="PF17784">
    <property type="entry name" value="Sulfotransfer_4"/>
    <property type="match status" value="1"/>
</dbReference>
<dbReference type="OrthoDB" id="408152at2759"/>
<dbReference type="EMBL" id="JAPQKR010000005">
    <property type="protein sequence ID" value="KAJ5216272.1"/>
    <property type="molecule type" value="Genomic_DNA"/>
</dbReference>
<dbReference type="AlphaFoldDB" id="A0A9W9TB46"/>
<protein>
    <recommendedName>
        <fullName evidence="3">Sulfotransferase family protein</fullName>
    </recommendedName>
</protein>
<sequence>MAKPTDKEGLKILILGMPRTGTQSLADALAELGQGPIYHMRHVGENKHQQQWIAALEAKFEHHGPPFGRNEFEAFLGGFNGVADFPAAIFPDELIEAFPNAKVILTVRDEDKWFESLKATLWHAWSAPDAPRDTPMRPLADKYNLHMWQNDFPRYGREKYREHNAHVQEITPEGSLLVYNIKDGWEPICKFLGLDVPATPFPRNDHWLDYKRAHGTA</sequence>
<dbReference type="PANTHER" id="PTHR36978">
    <property type="entry name" value="P-LOOP CONTAINING NUCLEOTIDE TRIPHOSPHATE HYDROLASE"/>
    <property type="match status" value="1"/>
</dbReference>
<reference evidence="1" key="2">
    <citation type="journal article" date="2023" name="IMA Fungus">
        <title>Comparative genomic study of the Penicillium genus elucidates a diverse pangenome and 15 lateral gene transfer events.</title>
        <authorList>
            <person name="Petersen C."/>
            <person name="Sorensen T."/>
            <person name="Nielsen M.R."/>
            <person name="Sondergaard T.E."/>
            <person name="Sorensen J.L."/>
            <person name="Fitzpatrick D.A."/>
            <person name="Frisvad J.C."/>
            <person name="Nielsen K.L."/>
        </authorList>
    </citation>
    <scope>NUCLEOTIDE SEQUENCE</scope>
    <source>
        <strain evidence="1">IBT 15544</strain>
    </source>
</reference>
<dbReference type="RefSeq" id="XP_058312085.1">
    <property type="nucleotide sequence ID" value="XM_058449741.1"/>
</dbReference>
<organism evidence="1 2">
    <name type="scientific">Penicillium cinerascens</name>
    <dbReference type="NCBI Taxonomy" id="70096"/>
    <lineage>
        <taxon>Eukaryota</taxon>
        <taxon>Fungi</taxon>
        <taxon>Dikarya</taxon>
        <taxon>Ascomycota</taxon>
        <taxon>Pezizomycotina</taxon>
        <taxon>Eurotiomycetes</taxon>
        <taxon>Eurotiomycetidae</taxon>
        <taxon>Eurotiales</taxon>
        <taxon>Aspergillaceae</taxon>
        <taxon>Penicillium</taxon>
    </lineage>
</organism>
<reference evidence="1" key="1">
    <citation type="submission" date="2022-12" db="EMBL/GenBank/DDBJ databases">
        <authorList>
            <person name="Petersen C."/>
        </authorList>
    </citation>
    <scope>NUCLEOTIDE SEQUENCE</scope>
    <source>
        <strain evidence="1">IBT 15544</strain>
    </source>
</reference>
<dbReference type="Gene3D" id="3.40.50.300">
    <property type="entry name" value="P-loop containing nucleotide triphosphate hydrolases"/>
    <property type="match status" value="1"/>
</dbReference>
<gene>
    <name evidence="1" type="ORF">N7498_002679</name>
</gene>
<comment type="caution">
    <text evidence="1">The sequence shown here is derived from an EMBL/GenBank/DDBJ whole genome shotgun (WGS) entry which is preliminary data.</text>
</comment>
<dbReference type="PANTHER" id="PTHR36978:SF4">
    <property type="entry name" value="P-LOOP CONTAINING NUCLEOSIDE TRIPHOSPHATE HYDROLASE PROTEIN"/>
    <property type="match status" value="1"/>
</dbReference>
<evidence type="ECO:0000313" key="1">
    <source>
        <dbReference type="EMBL" id="KAJ5216272.1"/>
    </source>
</evidence>
<dbReference type="InterPro" id="IPR027417">
    <property type="entry name" value="P-loop_NTPase"/>
</dbReference>
<dbReference type="GeneID" id="83177042"/>
<name>A0A9W9TB46_9EURO</name>
<accession>A0A9W9TB46</accession>
<proteinExistence type="predicted"/>
<dbReference type="Proteomes" id="UP001150904">
    <property type="component" value="Unassembled WGS sequence"/>
</dbReference>
<dbReference type="InterPro" id="IPR040632">
    <property type="entry name" value="Sulfotransfer_4"/>
</dbReference>